<name>A0ABQ6YXJ6_9ENTE</name>
<dbReference type="Gene3D" id="3.40.50.1000">
    <property type="entry name" value="HAD superfamily/HAD-like"/>
    <property type="match status" value="1"/>
</dbReference>
<dbReference type="Gene3D" id="3.30.1240.10">
    <property type="match status" value="1"/>
</dbReference>
<dbReference type="PANTHER" id="PTHR10000:SF55">
    <property type="entry name" value="5-AMINO-6-(5-PHOSPHO-D-RIBITYLAMINO)URACIL PHOSPHATASE YCSE"/>
    <property type="match status" value="1"/>
</dbReference>
<evidence type="ECO:0000313" key="1">
    <source>
        <dbReference type="EMBL" id="KAF1302415.1"/>
    </source>
</evidence>
<keyword evidence="1" id="KW-0378">Hydrolase</keyword>
<dbReference type="InterPro" id="IPR023214">
    <property type="entry name" value="HAD_sf"/>
</dbReference>
<dbReference type="PROSITE" id="PS01229">
    <property type="entry name" value="COF_2"/>
    <property type="match status" value="1"/>
</dbReference>
<dbReference type="EMBL" id="MAEL01000052">
    <property type="protein sequence ID" value="KAF1302415.1"/>
    <property type="molecule type" value="Genomic_DNA"/>
</dbReference>
<keyword evidence="2" id="KW-1185">Reference proteome</keyword>
<dbReference type="SUPFAM" id="SSF56784">
    <property type="entry name" value="HAD-like"/>
    <property type="match status" value="1"/>
</dbReference>
<dbReference type="GO" id="GO:0016787">
    <property type="term" value="F:hydrolase activity"/>
    <property type="evidence" value="ECO:0007669"/>
    <property type="project" value="UniProtKB-KW"/>
</dbReference>
<proteinExistence type="predicted"/>
<dbReference type="Proteomes" id="UP000782705">
    <property type="component" value="Unassembled WGS sequence"/>
</dbReference>
<gene>
    <name evidence="1" type="ORF">BAU17_09170</name>
</gene>
<dbReference type="Pfam" id="PF08282">
    <property type="entry name" value="Hydrolase_3"/>
    <property type="match status" value="1"/>
</dbReference>
<dbReference type="RefSeq" id="WP_161902815.1">
    <property type="nucleotide sequence ID" value="NZ_MAEL01000052.1"/>
</dbReference>
<dbReference type="InterPro" id="IPR036412">
    <property type="entry name" value="HAD-like_sf"/>
</dbReference>
<reference evidence="1 2" key="1">
    <citation type="submission" date="2016-06" db="EMBL/GenBank/DDBJ databases">
        <title>Four novel species of enterococci isolated from chicken manure.</title>
        <authorList>
            <person name="Van Tyne D."/>
        </authorList>
    </citation>
    <scope>NUCLEOTIDE SEQUENCE [LARGE SCALE GENOMIC DNA]</scope>
    <source>
        <strain evidence="1 2">CU12B</strain>
    </source>
</reference>
<sequence>MNIVFADVDGTFQDFGQTIPTINIDAVRALHQQGDHFVFVTGRGYELAQELLETTQLPCDMIYGNGAGLKMANQAPQLRNCLAHVSCQKIIAALEEEDMFYFVHTDKTILVNSVERYQAHFMDLHQKFADELGEKGIGIMKMKEAFFTHDCQNVTDVATYLRNHPDLQVVKVEIMIADDGEKERMRTKLSSSEVFVFESYQQTLEVVNPLATKGTAIQNYLARFPQAKSYGIGDGENDLPMFEVVDVSVAMANASDTVKAACQEQAGLCKDGGLGTYIFQHIIQ</sequence>
<accession>A0ABQ6YXJ6</accession>
<protein>
    <submittedName>
        <fullName evidence="1">Hydrolase</fullName>
    </submittedName>
</protein>
<dbReference type="InterPro" id="IPR006379">
    <property type="entry name" value="HAD-SF_hydro_IIB"/>
</dbReference>
<dbReference type="PANTHER" id="PTHR10000">
    <property type="entry name" value="PHOSPHOSERINE PHOSPHATASE"/>
    <property type="match status" value="1"/>
</dbReference>
<evidence type="ECO:0000313" key="2">
    <source>
        <dbReference type="Proteomes" id="UP000782705"/>
    </source>
</evidence>
<comment type="caution">
    <text evidence="1">The sequence shown here is derived from an EMBL/GenBank/DDBJ whole genome shotgun (WGS) entry which is preliminary data.</text>
</comment>
<organism evidence="1 2">
    <name type="scientific">Candidatus Enterococcus willemsii</name>
    <dbReference type="NCBI Taxonomy" id="1857215"/>
    <lineage>
        <taxon>Bacteria</taxon>
        <taxon>Bacillati</taxon>
        <taxon>Bacillota</taxon>
        <taxon>Bacilli</taxon>
        <taxon>Lactobacillales</taxon>
        <taxon>Enterococcaceae</taxon>
        <taxon>Enterococcus</taxon>
    </lineage>
</organism>
<dbReference type="NCBIfam" id="TIGR01484">
    <property type="entry name" value="HAD-SF-IIB"/>
    <property type="match status" value="1"/>
</dbReference>